<organism evidence="2 3">
    <name type="scientific">Salvia divinorum</name>
    <name type="common">Maria pastora</name>
    <name type="synonym">Diviner's sage</name>
    <dbReference type="NCBI Taxonomy" id="28513"/>
    <lineage>
        <taxon>Eukaryota</taxon>
        <taxon>Viridiplantae</taxon>
        <taxon>Streptophyta</taxon>
        <taxon>Embryophyta</taxon>
        <taxon>Tracheophyta</taxon>
        <taxon>Spermatophyta</taxon>
        <taxon>Magnoliopsida</taxon>
        <taxon>eudicotyledons</taxon>
        <taxon>Gunneridae</taxon>
        <taxon>Pentapetalae</taxon>
        <taxon>asterids</taxon>
        <taxon>lamiids</taxon>
        <taxon>Lamiales</taxon>
        <taxon>Lamiaceae</taxon>
        <taxon>Nepetoideae</taxon>
        <taxon>Mentheae</taxon>
        <taxon>Salviinae</taxon>
        <taxon>Salvia</taxon>
        <taxon>Salvia subgen. Calosphace</taxon>
    </lineage>
</organism>
<name>A0ABD1IQB0_SALDI</name>
<keyword evidence="3" id="KW-1185">Reference proteome</keyword>
<dbReference type="PANTHER" id="PTHR31639">
    <property type="entry name" value="F-BOX PROTEIN-LIKE"/>
    <property type="match status" value="1"/>
</dbReference>
<dbReference type="Pfam" id="PF00646">
    <property type="entry name" value="F-box"/>
    <property type="match status" value="1"/>
</dbReference>
<dbReference type="Gene3D" id="3.80.10.10">
    <property type="entry name" value="Ribonuclease Inhibitor"/>
    <property type="match status" value="1"/>
</dbReference>
<dbReference type="InterPro" id="IPR032675">
    <property type="entry name" value="LRR_dom_sf"/>
</dbReference>
<accession>A0ABD1IQB0</accession>
<protein>
    <submittedName>
        <fullName evidence="2">F-box/FBD/LRR-repeat protein-like isoform X1</fullName>
    </submittedName>
</protein>
<evidence type="ECO:0000313" key="3">
    <source>
        <dbReference type="Proteomes" id="UP001567538"/>
    </source>
</evidence>
<evidence type="ECO:0000313" key="2">
    <source>
        <dbReference type="EMBL" id="KAL1569864.1"/>
    </source>
</evidence>
<gene>
    <name evidence="2" type="ORF">AAHA92_01285</name>
</gene>
<comment type="caution">
    <text evidence="2">The sequence shown here is derived from an EMBL/GenBank/DDBJ whole genome shotgun (WGS) entry which is preliminary data.</text>
</comment>
<proteinExistence type="predicted"/>
<dbReference type="PANTHER" id="PTHR31639:SF237">
    <property type="entry name" value="F-BOX DOMAIN-CONTAINING PROTEIN"/>
    <property type="match status" value="1"/>
</dbReference>
<dbReference type="InterPro" id="IPR055411">
    <property type="entry name" value="LRR_FXL15/At3g58940/PEG3-like"/>
</dbReference>
<dbReference type="InterPro" id="IPR006566">
    <property type="entry name" value="FBD"/>
</dbReference>
<dbReference type="SUPFAM" id="SSF81383">
    <property type="entry name" value="F-box domain"/>
    <property type="match status" value="1"/>
</dbReference>
<feature type="domain" description="F-box" evidence="1">
    <location>
        <begin position="10"/>
        <end position="63"/>
    </location>
</feature>
<evidence type="ECO:0000259" key="1">
    <source>
        <dbReference type="PROSITE" id="PS50181"/>
    </source>
</evidence>
<dbReference type="EMBL" id="JBEAFC010000001">
    <property type="protein sequence ID" value="KAL1569864.1"/>
    <property type="molecule type" value="Genomic_DNA"/>
</dbReference>
<dbReference type="SMART" id="SM00579">
    <property type="entry name" value="FBD"/>
    <property type="match status" value="1"/>
</dbReference>
<sequence length="417" mass="48313">MIEMEWDPGCVSISDFPDSIIEIILTKLPIMDAVRTCVLSKRWRHRWASMTNLVFDDRMFDDTWVVEYDQIVQFIDKCLRLHHGPIHVFSIESVNICVAPEVEEWLFILSKTLVKELILVFSDASWCTVPQSLFCFKNLTRLKLSQWELRPPPDFNGFKLLKRIDFVLVMFPQNDYGRLIESCPLLETLMISSHESIALTIRAPNLKSLDVYGEFLELCLAHTPLLVSAWMDIYTSVEHTSNCLHKFLGCTPKLEKLVWEVRQVKVGVLGIGHGHRPVTYDHLKYIDLHNVNFKDYKEVLVVLQVIVNSPVLKKLKIYVSDVPDTNIDPEHLIFWHNHTFDDYTLHQLKTVKLSGVSDMPVEMGFIKFLVEHSPSLEVMRIRPKKCKEDQTDPLLPMQIALASWQRASPQASINFKL</sequence>
<dbReference type="AlphaFoldDB" id="A0ABD1IQB0"/>
<dbReference type="InterPro" id="IPR036047">
    <property type="entry name" value="F-box-like_dom_sf"/>
</dbReference>
<dbReference type="SUPFAM" id="SSF52047">
    <property type="entry name" value="RNI-like"/>
    <property type="match status" value="1"/>
</dbReference>
<dbReference type="PROSITE" id="PS50181">
    <property type="entry name" value="FBOX"/>
    <property type="match status" value="1"/>
</dbReference>
<reference evidence="2 3" key="1">
    <citation type="submission" date="2024-06" db="EMBL/GenBank/DDBJ databases">
        <title>A chromosome level genome sequence of Diviner's sage (Salvia divinorum).</title>
        <authorList>
            <person name="Ford S.A."/>
            <person name="Ro D.-K."/>
            <person name="Ness R.W."/>
            <person name="Phillips M.A."/>
        </authorList>
    </citation>
    <scope>NUCLEOTIDE SEQUENCE [LARGE SCALE GENOMIC DNA]</scope>
    <source>
        <strain evidence="2">SAF-2024a</strain>
        <tissue evidence="2">Leaf</tissue>
    </source>
</reference>
<dbReference type="InterPro" id="IPR001810">
    <property type="entry name" value="F-box_dom"/>
</dbReference>
<dbReference type="Pfam" id="PF24758">
    <property type="entry name" value="LRR_At5g56370"/>
    <property type="match status" value="1"/>
</dbReference>
<dbReference type="InterPro" id="IPR053781">
    <property type="entry name" value="F-box_AtFBL13-like"/>
</dbReference>
<dbReference type="CDD" id="cd22160">
    <property type="entry name" value="F-box_AtFBL13-like"/>
    <property type="match status" value="1"/>
</dbReference>
<dbReference type="Proteomes" id="UP001567538">
    <property type="component" value="Unassembled WGS sequence"/>
</dbReference>